<evidence type="ECO:0000313" key="2">
    <source>
        <dbReference type="EMBL" id="KIO01365.1"/>
    </source>
</evidence>
<protein>
    <recommendedName>
        <fullName evidence="1">CxC2-like cysteine cluster KDZ transposase-associated domain-containing protein</fullName>
    </recommendedName>
</protein>
<organism evidence="2 3">
    <name type="scientific">Pisolithus tinctorius Marx 270</name>
    <dbReference type="NCBI Taxonomy" id="870435"/>
    <lineage>
        <taxon>Eukaryota</taxon>
        <taxon>Fungi</taxon>
        <taxon>Dikarya</taxon>
        <taxon>Basidiomycota</taxon>
        <taxon>Agaricomycotina</taxon>
        <taxon>Agaricomycetes</taxon>
        <taxon>Agaricomycetidae</taxon>
        <taxon>Boletales</taxon>
        <taxon>Sclerodermatineae</taxon>
        <taxon>Pisolithaceae</taxon>
        <taxon>Pisolithus</taxon>
    </lineage>
</organism>
<keyword evidence="3" id="KW-1185">Reference proteome</keyword>
<feature type="non-terminal residue" evidence="2">
    <location>
        <position position="139"/>
    </location>
</feature>
<accession>A0A0C3NKB8</accession>
<dbReference type="EMBL" id="KN831988">
    <property type="protein sequence ID" value="KIO01365.1"/>
    <property type="molecule type" value="Genomic_DNA"/>
</dbReference>
<evidence type="ECO:0000313" key="3">
    <source>
        <dbReference type="Proteomes" id="UP000054217"/>
    </source>
</evidence>
<dbReference type="Pfam" id="PF18803">
    <property type="entry name" value="CxC2"/>
    <property type="match status" value="1"/>
</dbReference>
<proteinExistence type="predicted"/>
<reference evidence="2 3" key="1">
    <citation type="submission" date="2014-04" db="EMBL/GenBank/DDBJ databases">
        <authorList>
            <consortium name="DOE Joint Genome Institute"/>
            <person name="Kuo A."/>
            <person name="Kohler A."/>
            <person name="Costa M.D."/>
            <person name="Nagy L.G."/>
            <person name="Floudas D."/>
            <person name="Copeland A."/>
            <person name="Barry K.W."/>
            <person name="Cichocki N."/>
            <person name="Veneault-Fourrey C."/>
            <person name="LaButti K."/>
            <person name="Lindquist E.A."/>
            <person name="Lipzen A."/>
            <person name="Lundell T."/>
            <person name="Morin E."/>
            <person name="Murat C."/>
            <person name="Sun H."/>
            <person name="Tunlid A."/>
            <person name="Henrissat B."/>
            <person name="Grigoriev I.V."/>
            <person name="Hibbett D.S."/>
            <person name="Martin F."/>
            <person name="Nordberg H.P."/>
            <person name="Cantor M.N."/>
            <person name="Hua S.X."/>
        </authorList>
    </citation>
    <scope>NUCLEOTIDE SEQUENCE [LARGE SCALE GENOMIC DNA]</scope>
    <source>
        <strain evidence="2 3">Marx 270</strain>
    </source>
</reference>
<name>A0A0C3NKB8_PISTI</name>
<dbReference type="HOGENOM" id="CLU_003703_2_0_1"/>
<dbReference type="Proteomes" id="UP000054217">
    <property type="component" value="Unassembled WGS sequence"/>
</dbReference>
<feature type="non-terminal residue" evidence="2">
    <location>
        <position position="1"/>
    </location>
</feature>
<reference evidence="3" key="2">
    <citation type="submission" date="2015-01" db="EMBL/GenBank/DDBJ databases">
        <title>Evolutionary Origins and Diversification of the Mycorrhizal Mutualists.</title>
        <authorList>
            <consortium name="DOE Joint Genome Institute"/>
            <consortium name="Mycorrhizal Genomics Consortium"/>
            <person name="Kohler A."/>
            <person name="Kuo A."/>
            <person name="Nagy L.G."/>
            <person name="Floudas D."/>
            <person name="Copeland A."/>
            <person name="Barry K.W."/>
            <person name="Cichocki N."/>
            <person name="Veneault-Fourrey C."/>
            <person name="LaButti K."/>
            <person name="Lindquist E.A."/>
            <person name="Lipzen A."/>
            <person name="Lundell T."/>
            <person name="Morin E."/>
            <person name="Murat C."/>
            <person name="Riley R."/>
            <person name="Ohm R."/>
            <person name="Sun H."/>
            <person name="Tunlid A."/>
            <person name="Henrissat B."/>
            <person name="Grigoriev I.V."/>
            <person name="Hibbett D.S."/>
            <person name="Martin F."/>
        </authorList>
    </citation>
    <scope>NUCLEOTIDE SEQUENCE [LARGE SCALE GENOMIC DNA]</scope>
    <source>
        <strain evidence="3">Marx 270</strain>
    </source>
</reference>
<evidence type="ECO:0000259" key="1">
    <source>
        <dbReference type="Pfam" id="PF18803"/>
    </source>
</evidence>
<feature type="domain" description="CxC2-like cysteine cluster KDZ transposase-associated" evidence="1">
    <location>
        <begin position="49"/>
        <end position="129"/>
    </location>
</feature>
<dbReference type="OrthoDB" id="3149508at2759"/>
<dbReference type="InParanoid" id="A0A0C3NKB8"/>
<dbReference type="AlphaFoldDB" id="A0A0C3NKB8"/>
<sequence length="139" mass="15854">GAELHLGHSEAICPSDLPSASRASGTCPIDGKEWEDVDDMPPHLRRPVGSKYLTMVDVTRVHFIPVHWCQCEDAEAYPIQLLREKLFPATFEKPSTTFTFAVLDDFMRDNLECRTTRMNYYSKLRWITSAVFPHLVPVS</sequence>
<gene>
    <name evidence="2" type="ORF">M404DRAFT_118013</name>
</gene>
<dbReference type="InterPro" id="IPR041457">
    <property type="entry name" value="CxC2_KDZ-assoc"/>
</dbReference>